<evidence type="ECO:0000313" key="2">
    <source>
        <dbReference type="EMBL" id="SHF79146.1"/>
    </source>
</evidence>
<dbReference type="EMBL" id="FQVB01000027">
    <property type="protein sequence ID" value="SHF79146.1"/>
    <property type="molecule type" value="Genomic_DNA"/>
</dbReference>
<dbReference type="InterPro" id="IPR038763">
    <property type="entry name" value="DHH_sf"/>
</dbReference>
<dbReference type="InterPro" id="IPR051319">
    <property type="entry name" value="Oligoribo/pAp-PDE_c-di-AMP_PDE"/>
</dbReference>
<organism evidence="2 3">
    <name type="scientific">Desulfacinum infernum DSM 9756</name>
    <dbReference type="NCBI Taxonomy" id="1121391"/>
    <lineage>
        <taxon>Bacteria</taxon>
        <taxon>Pseudomonadati</taxon>
        <taxon>Thermodesulfobacteriota</taxon>
        <taxon>Syntrophobacteria</taxon>
        <taxon>Syntrophobacterales</taxon>
        <taxon>Syntrophobacteraceae</taxon>
        <taxon>Desulfacinum</taxon>
    </lineage>
</organism>
<protein>
    <submittedName>
        <fullName evidence="2">DHHA1 domain-containing protein</fullName>
    </submittedName>
</protein>
<evidence type="ECO:0000313" key="3">
    <source>
        <dbReference type="Proteomes" id="UP000184076"/>
    </source>
</evidence>
<dbReference type="Pfam" id="PF01368">
    <property type="entry name" value="DHH"/>
    <property type="match status" value="1"/>
</dbReference>
<dbReference type="SUPFAM" id="SSF64182">
    <property type="entry name" value="DHH phosphoesterases"/>
    <property type="match status" value="1"/>
</dbReference>
<accession>A0A1M5EJ07</accession>
<dbReference type="Proteomes" id="UP000184076">
    <property type="component" value="Unassembled WGS sequence"/>
</dbReference>
<dbReference type="InterPro" id="IPR001667">
    <property type="entry name" value="DDH_dom"/>
</dbReference>
<proteinExistence type="predicted"/>
<evidence type="ECO:0000259" key="1">
    <source>
        <dbReference type="Pfam" id="PF01368"/>
    </source>
</evidence>
<name>A0A1M5EJ07_9BACT</name>
<sequence>MATPFFVQAALMTTRAANSKPDGAPRRPRSRQEALKKLYGLLHFKDRVLITIDPDPDAIASAFALRRLLWRRVQSTTVGIIRPIKRLNNLTMVRLLKLPLVPIKEKSLADYDKFLLVDGQPCHNDIFRKIPYTAVIDHHPLTACSDVPFVDIRPDYGATSTIFTEYLRAARIKPSQTLATALIYGIKTDTQNFERQSREEDVRAFHYLFDKINHNVLRKIEISDLALKDLAYFREALENKTVAKDRIYTHLQKTPSADILVILADFLLKVHDISWSIVSGIVGNTLVVIVRNDGYRKDAGKSIQKAFAAFGSAGGHKAAARAEIPLENLEDVVLRKTPLAYARFVRRRLSP</sequence>
<dbReference type="PANTHER" id="PTHR47618">
    <property type="entry name" value="BIFUNCTIONAL OLIGORIBONUCLEASE AND PAP PHOSPHATASE NRNA"/>
    <property type="match status" value="1"/>
</dbReference>
<feature type="domain" description="DDH" evidence="1">
    <location>
        <begin position="48"/>
        <end position="186"/>
    </location>
</feature>
<keyword evidence="3" id="KW-1185">Reference proteome</keyword>
<dbReference type="PANTHER" id="PTHR47618:SF1">
    <property type="entry name" value="BIFUNCTIONAL OLIGORIBONUCLEASE AND PAP PHOSPHATASE NRNA"/>
    <property type="match status" value="1"/>
</dbReference>
<dbReference type="STRING" id="1121391.SAMN02745206_02666"/>
<gene>
    <name evidence="2" type="ORF">SAMN02745206_02666</name>
</gene>
<dbReference type="RefSeq" id="WP_084076483.1">
    <property type="nucleotide sequence ID" value="NZ_FQVB01000027.1"/>
</dbReference>
<reference evidence="3" key="1">
    <citation type="submission" date="2016-11" db="EMBL/GenBank/DDBJ databases">
        <authorList>
            <person name="Varghese N."/>
            <person name="Submissions S."/>
        </authorList>
    </citation>
    <scope>NUCLEOTIDE SEQUENCE [LARGE SCALE GENOMIC DNA]</scope>
    <source>
        <strain evidence="3">DSM 9756</strain>
    </source>
</reference>
<dbReference type="Gene3D" id="3.90.1640.10">
    <property type="entry name" value="inorganic pyrophosphatase (n-terminal core)"/>
    <property type="match status" value="1"/>
</dbReference>
<dbReference type="AlphaFoldDB" id="A0A1M5EJ07"/>